<reference evidence="2" key="1">
    <citation type="submission" date="2024-02" db="EMBL/GenBank/DDBJ databases">
        <authorList>
            <consortium name="ELIXIR-Norway"/>
            <consortium name="Elixir Norway"/>
        </authorList>
    </citation>
    <scope>NUCLEOTIDE SEQUENCE</scope>
</reference>
<evidence type="ECO:0000313" key="2">
    <source>
        <dbReference type="EMBL" id="CAK9258842.1"/>
    </source>
</evidence>
<evidence type="ECO:0000256" key="1">
    <source>
        <dbReference type="SAM" id="MobiDB-lite"/>
    </source>
</evidence>
<feature type="compositionally biased region" description="Polar residues" evidence="1">
    <location>
        <begin position="94"/>
        <end position="104"/>
    </location>
</feature>
<dbReference type="Proteomes" id="UP001497444">
    <property type="component" value="Chromosome 12"/>
</dbReference>
<gene>
    <name evidence="2" type="ORF">CSSPJE1EN1_LOCUS4320</name>
</gene>
<feature type="region of interest" description="Disordered" evidence="1">
    <location>
        <begin position="94"/>
        <end position="120"/>
    </location>
</feature>
<feature type="compositionally biased region" description="Basic and acidic residues" evidence="1">
    <location>
        <begin position="53"/>
        <end position="71"/>
    </location>
</feature>
<organism evidence="2 3">
    <name type="scientific">Sphagnum jensenii</name>
    <dbReference type="NCBI Taxonomy" id="128206"/>
    <lineage>
        <taxon>Eukaryota</taxon>
        <taxon>Viridiplantae</taxon>
        <taxon>Streptophyta</taxon>
        <taxon>Embryophyta</taxon>
        <taxon>Bryophyta</taxon>
        <taxon>Sphagnophytina</taxon>
        <taxon>Sphagnopsida</taxon>
        <taxon>Sphagnales</taxon>
        <taxon>Sphagnaceae</taxon>
        <taxon>Sphagnum</taxon>
    </lineage>
</organism>
<feature type="region of interest" description="Disordered" evidence="1">
    <location>
        <begin position="50"/>
        <end position="74"/>
    </location>
</feature>
<evidence type="ECO:0000313" key="3">
    <source>
        <dbReference type="Proteomes" id="UP001497444"/>
    </source>
</evidence>
<keyword evidence="3" id="KW-1185">Reference proteome</keyword>
<protein>
    <submittedName>
        <fullName evidence="2">Uncharacterized protein</fullName>
    </submittedName>
</protein>
<proteinExistence type="predicted"/>
<sequence length="390" mass="42924">MICVMSVSLHIGRYERCETDGESVDFNNPSQDDISCHGVQAEIVTEFTVLDGGKSHKQDSHDNSDGSERADTSNNALPLSLSRQQKDYSFEVSQALSTGSTNDEVQAPDQTEMRRDSSSEVVQMQTAYQDWSSIRWKDLASPEKPWLMLTNGQSKIMVSALEEASTPETANCQEPAPPLLSVLEQHPLSSSHQDHLQEEETELPGGGRETLAWLEEAAMNAVQSSLPAAATSFDDEILPASAPVENILSDAMAYSSMFKTDSTNEDWKSKSTHPIEELACRRCFQGTTLNRVRSGPVMQGGTGVEQIIVCDSARQQGEAPPYRAIHALYGQIQPDAEGATPITWSEDPHFDLQFHLGGLFLKPPAEKQDDNGEDLECFEIVVMNPDDEED</sequence>
<name>A0ABP0VXE7_9BRYO</name>
<dbReference type="EMBL" id="OZ020107">
    <property type="protein sequence ID" value="CAK9258842.1"/>
    <property type="molecule type" value="Genomic_DNA"/>
</dbReference>
<accession>A0ABP0VXE7</accession>